<evidence type="ECO:0000256" key="8">
    <source>
        <dbReference type="SAM" id="MobiDB-lite"/>
    </source>
</evidence>
<dbReference type="GO" id="GO:0004620">
    <property type="term" value="F:phospholipase activity"/>
    <property type="evidence" value="ECO:0007669"/>
    <property type="project" value="TreeGrafter"/>
</dbReference>
<dbReference type="Gene3D" id="3.40.1090.10">
    <property type="entry name" value="Cytosolic phospholipase A2 catalytic domain"/>
    <property type="match status" value="1"/>
</dbReference>
<keyword evidence="11" id="KW-1185">Reference proteome</keyword>
<dbReference type="AlphaFoldDB" id="A0AAD8NFZ7"/>
<reference evidence="10" key="1">
    <citation type="journal article" date="2023" name="bioRxiv">
        <title>Improved chromosome-level genome assembly for marigold (Tagetes erecta).</title>
        <authorList>
            <person name="Jiang F."/>
            <person name="Yuan L."/>
            <person name="Wang S."/>
            <person name="Wang H."/>
            <person name="Xu D."/>
            <person name="Wang A."/>
            <person name="Fan W."/>
        </authorList>
    </citation>
    <scope>NUCLEOTIDE SEQUENCE</scope>
    <source>
        <strain evidence="10">WSJ</strain>
        <tissue evidence="10">Leaf</tissue>
    </source>
</reference>
<comment type="domain">
    <text evidence="7">The nitrogen atoms of the two glycine residues in the GGXR motif define the oxyanion hole, and stabilize the oxyanion that forms during the nucleophilic attack by the catalytic serine during substrate cleavage.</text>
</comment>
<dbReference type="PANTHER" id="PTHR32176:SF121">
    <property type="entry name" value="PATATIN"/>
    <property type="match status" value="1"/>
</dbReference>
<keyword evidence="5 6" id="KW-0443">Lipid metabolism</keyword>
<feature type="active site" description="Nucleophile" evidence="6">
    <location>
        <position position="65"/>
    </location>
</feature>
<dbReference type="GO" id="GO:0006952">
    <property type="term" value="P:defense response"/>
    <property type="evidence" value="ECO:0007669"/>
    <property type="project" value="UniProtKB-KW"/>
</dbReference>
<protein>
    <recommendedName>
        <fullName evidence="7">Patatin</fullName>
        <ecNumber evidence="7">3.1.1.-</ecNumber>
    </recommendedName>
</protein>
<evidence type="ECO:0000256" key="2">
    <source>
        <dbReference type="ARBA" id="ARBA00022801"/>
    </source>
</evidence>
<evidence type="ECO:0000256" key="1">
    <source>
        <dbReference type="ARBA" id="ARBA00010240"/>
    </source>
</evidence>
<comment type="function">
    <text evidence="7">Lipolytic acyl hydrolase (LAH).</text>
</comment>
<evidence type="ECO:0000256" key="5">
    <source>
        <dbReference type="ARBA" id="ARBA00023098"/>
    </source>
</evidence>
<dbReference type="GO" id="GO:0016042">
    <property type="term" value="P:lipid catabolic process"/>
    <property type="evidence" value="ECO:0007669"/>
    <property type="project" value="UniProtKB-UniRule"/>
</dbReference>
<feature type="active site" description="Proton acceptor" evidence="6">
    <location>
        <position position="214"/>
    </location>
</feature>
<evidence type="ECO:0000259" key="9">
    <source>
        <dbReference type="PROSITE" id="PS51635"/>
    </source>
</evidence>
<gene>
    <name evidence="10" type="ORF">QVD17_39154</name>
</gene>
<accession>A0AAD8NFZ7</accession>
<dbReference type="EMBL" id="JAUHHV010000011">
    <property type="protein sequence ID" value="KAK1407537.1"/>
    <property type="molecule type" value="Genomic_DNA"/>
</dbReference>
<evidence type="ECO:0000256" key="3">
    <source>
        <dbReference type="ARBA" id="ARBA00022821"/>
    </source>
</evidence>
<evidence type="ECO:0000256" key="4">
    <source>
        <dbReference type="ARBA" id="ARBA00022963"/>
    </source>
</evidence>
<keyword evidence="2 6" id="KW-0378">Hydrolase</keyword>
<feature type="compositionally biased region" description="Polar residues" evidence="8">
    <location>
        <begin position="398"/>
        <end position="411"/>
    </location>
</feature>
<comment type="caution">
    <text evidence="10">The sequence shown here is derived from an EMBL/GenBank/DDBJ whole genome shotgun (WGS) entry which is preliminary data.</text>
</comment>
<feature type="compositionally biased region" description="Basic and acidic residues" evidence="8">
    <location>
        <begin position="387"/>
        <end position="397"/>
    </location>
</feature>
<feature type="short sequence motif" description="DGA/G" evidence="6">
    <location>
        <begin position="214"/>
        <end position="216"/>
    </location>
</feature>
<sequence>MSMEKARRLEHVTNGKLITVLSIDGGGIRGVIPATILSLLESELQELDGNDARLADYFDVIAGTSTGGLVTAMLTAPDQNNRPLFAAKDIVPFYMEHGPKIFPQQRGLGGSIVNTVKTVFGPKYNGKYLRKIIRQKLGNIRLNETLTNVVIPTFDIQRLQPTIFSTFEADINPLYNAQLSDICISTSAAPTYFPAYYFNNNDAHGNSQEYNLIDGGVVANNPMLVAISEVTKQVFRENSKFFPVTPMDYGRFLMISIGTGAPKETEQYNADMASKWGIFGWLVHNGSNPIIDVFTQGSGDIVDGHISVFFQAVHSQENYLRIQEDTLSGDEASVDLATKENMVKLEQTGQKLLSKPSSRVNLKTGVSEPIGNGETNAEALKRFAKKLSDEKKQRESSKTPLKSYNGFNTVF</sequence>
<dbReference type="GO" id="GO:0047372">
    <property type="term" value="F:monoacylglycerol lipase activity"/>
    <property type="evidence" value="ECO:0007669"/>
    <property type="project" value="TreeGrafter"/>
</dbReference>
<dbReference type="FunFam" id="3.40.1090.10:FF:000005">
    <property type="entry name" value="Patatin"/>
    <property type="match status" value="1"/>
</dbReference>
<feature type="short sequence motif" description="GXSXG" evidence="6">
    <location>
        <begin position="63"/>
        <end position="67"/>
    </location>
</feature>
<dbReference type="InterPro" id="IPR002641">
    <property type="entry name" value="PNPLA_dom"/>
</dbReference>
<proteinExistence type="inferred from homology"/>
<dbReference type="SUPFAM" id="SSF52151">
    <property type="entry name" value="FabD/lysophospholipase-like"/>
    <property type="match status" value="1"/>
</dbReference>
<name>A0AAD8NFZ7_TARER</name>
<dbReference type="PROSITE" id="PS51635">
    <property type="entry name" value="PNPLA"/>
    <property type="match status" value="1"/>
</dbReference>
<evidence type="ECO:0000313" key="11">
    <source>
        <dbReference type="Proteomes" id="UP001229421"/>
    </source>
</evidence>
<organism evidence="10 11">
    <name type="scientific">Tagetes erecta</name>
    <name type="common">African marigold</name>
    <dbReference type="NCBI Taxonomy" id="13708"/>
    <lineage>
        <taxon>Eukaryota</taxon>
        <taxon>Viridiplantae</taxon>
        <taxon>Streptophyta</taxon>
        <taxon>Embryophyta</taxon>
        <taxon>Tracheophyta</taxon>
        <taxon>Spermatophyta</taxon>
        <taxon>Magnoliopsida</taxon>
        <taxon>eudicotyledons</taxon>
        <taxon>Gunneridae</taxon>
        <taxon>Pentapetalae</taxon>
        <taxon>asterids</taxon>
        <taxon>campanulids</taxon>
        <taxon>Asterales</taxon>
        <taxon>Asteraceae</taxon>
        <taxon>Asteroideae</taxon>
        <taxon>Heliantheae alliance</taxon>
        <taxon>Tageteae</taxon>
        <taxon>Tagetes</taxon>
    </lineage>
</organism>
<evidence type="ECO:0000313" key="10">
    <source>
        <dbReference type="EMBL" id="KAK1407537.1"/>
    </source>
</evidence>
<dbReference type="Proteomes" id="UP001229421">
    <property type="component" value="Unassembled WGS sequence"/>
</dbReference>
<dbReference type="CDD" id="cd07214">
    <property type="entry name" value="Pat17_isozyme_like"/>
    <property type="match status" value="1"/>
</dbReference>
<feature type="domain" description="PNPLA" evidence="9">
    <location>
        <begin position="21"/>
        <end position="227"/>
    </location>
</feature>
<dbReference type="InterPro" id="IPR016035">
    <property type="entry name" value="Acyl_Trfase/lysoPLipase"/>
</dbReference>
<evidence type="ECO:0000256" key="6">
    <source>
        <dbReference type="PROSITE-ProRule" id="PRU01161"/>
    </source>
</evidence>
<evidence type="ECO:0000256" key="7">
    <source>
        <dbReference type="RuleBase" id="RU361262"/>
    </source>
</evidence>
<dbReference type="EC" id="3.1.1.-" evidence="7"/>
<comment type="similarity">
    <text evidence="1 7">Belongs to the patatin family.</text>
</comment>
<dbReference type="PANTHER" id="PTHR32176">
    <property type="entry name" value="XYLOSE ISOMERASE"/>
    <property type="match status" value="1"/>
</dbReference>
<dbReference type="Pfam" id="PF01734">
    <property type="entry name" value="Patatin"/>
    <property type="match status" value="1"/>
</dbReference>
<feature type="region of interest" description="Disordered" evidence="8">
    <location>
        <begin position="387"/>
        <end position="411"/>
    </location>
</feature>
<keyword evidence="3" id="KW-0611">Plant defense</keyword>
<feature type="short sequence motif" description="GXGXXG" evidence="6">
    <location>
        <begin position="25"/>
        <end position="30"/>
    </location>
</feature>
<keyword evidence="4 6" id="KW-0442">Lipid degradation</keyword>